<evidence type="ECO:0000313" key="3">
    <source>
        <dbReference type="EMBL" id="MBH0114125.1"/>
    </source>
</evidence>
<dbReference type="Pfam" id="PF00754">
    <property type="entry name" value="F5_F8_type_C"/>
    <property type="match status" value="1"/>
</dbReference>
<dbReference type="InterPro" id="IPR005194">
    <property type="entry name" value="Glyco_hydro_65_C"/>
</dbReference>
<keyword evidence="1" id="KW-0732">Signal</keyword>
<evidence type="ECO:0000313" key="4">
    <source>
        <dbReference type="Proteomes" id="UP000617634"/>
    </source>
</evidence>
<dbReference type="Gene3D" id="2.60.120.260">
    <property type="entry name" value="Galactose-binding domain-like"/>
    <property type="match status" value="1"/>
</dbReference>
<keyword evidence="4" id="KW-1185">Reference proteome</keyword>
<accession>A0A931HDK6</accession>
<dbReference type="InterPro" id="IPR012341">
    <property type="entry name" value="6hp_glycosidase-like_sf"/>
</dbReference>
<dbReference type="GO" id="GO:0005975">
    <property type="term" value="P:carbohydrate metabolic process"/>
    <property type="evidence" value="ECO:0007669"/>
    <property type="project" value="InterPro"/>
</dbReference>
<dbReference type="PROSITE" id="PS50022">
    <property type="entry name" value="FA58C_3"/>
    <property type="match status" value="1"/>
</dbReference>
<dbReference type="Gene3D" id="1.50.10.10">
    <property type="match status" value="1"/>
</dbReference>
<dbReference type="SUPFAM" id="SSF49785">
    <property type="entry name" value="Galactose-binding domain-like"/>
    <property type="match status" value="1"/>
</dbReference>
<evidence type="ECO:0000259" key="2">
    <source>
        <dbReference type="PROSITE" id="PS50022"/>
    </source>
</evidence>
<proteinExistence type="predicted"/>
<dbReference type="RefSeq" id="WP_197165187.1">
    <property type="nucleotide sequence ID" value="NZ_JADZGI010000002.1"/>
</dbReference>
<evidence type="ECO:0000256" key="1">
    <source>
        <dbReference type="SAM" id="SignalP"/>
    </source>
</evidence>
<sequence length="700" mass="79213">MARRSIRQIPRKRLLARVLAGAALIAVSPLLVAATFAPGDAAPPSASEAATGNLFDHDAIARARFGNDAPWYQDRIPYFESADPKLDAVWYYRWSIYRAHQRDLGDKGYVTTEFADDVGWQREPYASLNDASGFHIAEGRWLNDRRFVSDYIDFMYEGGNDRHFTDHMADSTWGRYLVDGDKAAVEKHLKVMRHIYGLWEDHFEFTKGLYWAEPLLDATEYTVSSIDASGGKDGFGGGYAFRPSVNSYMIGNARAISKIAAMTGDEALSNEFADKAQVLQKRMLEALWNPKLAHFTDRFRVDNEFVKYWEPIRNRELVGYLPWMFDAVPDDPKFAAAWAHLLDPASLAGEAGMRTVEANYEYYMRQYRYLGDAPECQWNGPIWPYQTTQVLTGMANLLDHYDNTGPVTRSDYMRLLRQYAQLHYQGDKLDLEEDYYPDTGRPIVGLDRSHHYFHSGFIDLVMTGLVGIRPRADDVLEVNPLLPEAGDAQALDWFRVEDVPYHGHKVAVTWDREGTHYRRGAGLTIEVDGRQVAHRGDLGRLTVPLERKANAPIERETNHAVQLVRGEYPMASASSANDAENLHDGIDGRLWFYPELPNGWTSERSSTRQWYAVDFGKPVALDGVRIGFFEDGATIAAPRSLVVEGWRDGRWSKLGEAVPVANGITSVSWPRDRFEKVRAVMQPGKGKAIRIAELKAFSTD</sequence>
<dbReference type="Pfam" id="PF22422">
    <property type="entry name" value="MGH1-like_GH"/>
    <property type="match status" value="1"/>
</dbReference>
<dbReference type="InterPro" id="IPR054491">
    <property type="entry name" value="MGH1-like_GH"/>
</dbReference>
<name>A0A931HDK6_9SPHN</name>
<feature type="signal peptide" evidence="1">
    <location>
        <begin position="1"/>
        <end position="33"/>
    </location>
</feature>
<comment type="caution">
    <text evidence="3">The sequence shown here is derived from an EMBL/GenBank/DDBJ whole genome shotgun (WGS) entry which is preliminary data.</text>
</comment>
<feature type="domain" description="F5/8 type C" evidence="2">
    <location>
        <begin position="556"/>
        <end position="700"/>
    </location>
</feature>
<dbReference type="InterPro" id="IPR008979">
    <property type="entry name" value="Galactose-bd-like_sf"/>
</dbReference>
<feature type="chain" id="PRO_5036829427" evidence="1">
    <location>
        <begin position="34"/>
        <end position="700"/>
    </location>
</feature>
<gene>
    <name evidence="3" type="ORF">I5E68_14365</name>
</gene>
<dbReference type="Pfam" id="PF03633">
    <property type="entry name" value="Glyco_hydro_65C"/>
    <property type="match status" value="1"/>
</dbReference>
<organism evidence="3 4">
    <name type="scientific">Novosphingobium aureum</name>
    <dbReference type="NCBI Taxonomy" id="2792964"/>
    <lineage>
        <taxon>Bacteria</taxon>
        <taxon>Pseudomonadati</taxon>
        <taxon>Pseudomonadota</taxon>
        <taxon>Alphaproteobacteria</taxon>
        <taxon>Sphingomonadales</taxon>
        <taxon>Sphingomonadaceae</taxon>
        <taxon>Novosphingobium</taxon>
    </lineage>
</organism>
<dbReference type="SUPFAM" id="SSF48208">
    <property type="entry name" value="Six-hairpin glycosidases"/>
    <property type="match status" value="1"/>
</dbReference>
<protein>
    <submittedName>
        <fullName evidence="3">Discoidin domain-containing protein</fullName>
    </submittedName>
</protein>
<dbReference type="EMBL" id="JADZGI010000002">
    <property type="protein sequence ID" value="MBH0114125.1"/>
    <property type="molecule type" value="Genomic_DNA"/>
</dbReference>
<dbReference type="Proteomes" id="UP000617634">
    <property type="component" value="Unassembled WGS sequence"/>
</dbReference>
<dbReference type="InterPro" id="IPR008928">
    <property type="entry name" value="6-hairpin_glycosidase_sf"/>
</dbReference>
<dbReference type="InterPro" id="IPR000421">
    <property type="entry name" value="FA58C"/>
</dbReference>
<dbReference type="AlphaFoldDB" id="A0A931HDK6"/>
<reference evidence="3" key="1">
    <citation type="submission" date="2020-11" db="EMBL/GenBank/DDBJ databases">
        <title>Novosphingobium aureum sp. nov., a marine bacterium isolated from sediment of a salt flat.</title>
        <authorList>
            <person name="Yoo Y."/>
            <person name="Kim J.-J."/>
        </authorList>
    </citation>
    <scope>NUCLEOTIDE SEQUENCE</scope>
    <source>
        <strain evidence="3">YJ-S2-02</strain>
    </source>
</reference>